<accession>A0A0E2E7I3</accession>
<organism evidence="1">
    <name type="scientific">Treponema denticola H-22</name>
    <dbReference type="NCBI Taxonomy" id="999432"/>
    <lineage>
        <taxon>Bacteria</taxon>
        <taxon>Pseudomonadati</taxon>
        <taxon>Spirochaetota</taxon>
        <taxon>Spirochaetia</taxon>
        <taxon>Spirochaetales</taxon>
        <taxon>Treponemataceae</taxon>
        <taxon>Treponema</taxon>
    </lineage>
</organism>
<dbReference type="HOGENOM" id="CLU_073603_0_0_12"/>
<protein>
    <submittedName>
        <fullName evidence="1">Uncharacterized protein</fullName>
    </submittedName>
</protein>
<dbReference type="SUPFAM" id="SSF55729">
    <property type="entry name" value="Acyl-CoA N-acyltransferases (Nat)"/>
    <property type="match status" value="1"/>
</dbReference>
<dbReference type="EMBL" id="AGDV01000001">
    <property type="protein sequence ID" value="EMB36026.1"/>
    <property type="molecule type" value="Genomic_DNA"/>
</dbReference>
<gene>
    <name evidence="1" type="ORF">HMPREF9726_00218</name>
</gene>
<reference evidence="1" key="1">
    <citation type="submission" date="2012-01" db="EMBL/GenBank/DDBJ databases">
        <title>The Genome Sequence of Treponema denticola H-22.</title>
        <authorList>
            <consortium name="The Broad Institute Genome Sequencing Platform"/>
            <person name="Earl A."/>
            <person name="Ward D."/>
            <person name="Feldgarden M."/>
            <person name="Gevers D."/>
            <person name="Blanton J.M."/>
            <person name="Fenno C.J."/>
            <person name="Baranova O.V."/>
            <person name="Mathney J."/>
            <person name="Dewhirst F.E."/>
            <person name="Izard J."/>
            <person name="Young S.K."/>
            <person name="Zeng Q."/>
            <person name="Gargeya S."/>
            <person name="Fitzgerald M."/>
            <person name="Haas B."/>
            <person name="Abouelleil A."/>
            <person name="Alvarado L."/>
            <person name="Arachchi H.M."/>
            <person name="Berlin A."/>
            <person name="Chapman S.B."/>
            <person name="Gearin G."/>
            <person name="Goldberg J."/>
            <person name="Griggs A."/>
            <person name="Gujja S."/>
            <person name="Hansen M."/>
            <person name="Heiman D."/>
            <person name="Howarth C."/>
            <person name="Larimer J."/>
            <person name="Lui A."/>
            <person name="MacDonald P.J.P."/>
            <person name="McCowen C."/>
            <person name="Montmayeur A."/>
            <person name="Murphy C."/>
            <person name="Neiman D."/>
            <person name="Pearson M."/>
            <person name="Priest M."/>
            <person name="Roberts A."/>
            <person name="Saif S."/>
            <person name="Shea T."/>
            <person name="Sisk P."/>
            <person name="Stolte C."/>
            <person name="Sykes S."/>
            <person name="Wortman J."/>
            <person name="Nusbaum C."/>
            <person name="Birren B."/>
        </authorList>
    </citation>
    <scope>NUCLEOTIDE SEQUENCE [LARGE SCALE GENOMIC DNA]</scope>
    <source>
        <strain evidence="1">H-22</strain>
    </source>
</reference>
<dbReference type="Gene3D" id="3.40.630.30">
    <property type="match status" value="1"/>
</dbReference>
<dbReference type="PATRIC" id="fig|999432.5.peg.225"/>
<dbReference type="PANTHER" id="PTHR36174:SF1">
    <property type="entry name" value="LIPID II:GLYCINE GLYCYLTRANSFERASE"/>
    <property type="match status" value="1"/>
</dbReference>
<dbReference type="PANTHER" id="PTHR36174">
    <property type="entry name" value="LIPID II:GLYCINE GLYCYLTRANSFERASE"/>
    <property type="match status" value="1"/>
</dbReference>
<sequence length="335" mass="39249">MTKVFRIESYEKKYEQLWDDFVLNKSINGTFLQSRSFLNYHPEDRFEDCSLLIFNQKDNLAAVIPACKDPKDPTCFFSHKGSTYGGIIIDKKHYSGNGLLEIIEVFEQYLMENRYTSVYLKITPDILSIESPALLEYLLYYKKYQQYSELNTYIDLENYDEHIVSNFSQGKRTNITNCLKIGAVCRQIHTSDEIQALYTILAHTLRKYNTKPVHSFNEFMELKNVHISDNISFFGEYIQNDLVAGAVLFYFPKTKTIHTQYLCSKEEFAKLSPMSFMYYSMIVEAKKINYKRISWGVSTEDFGHYLNQGLLKNKESYGSTYSINKTFYKMLTPKV</sequence>
<evidence type="ECO:0000313" key="1">
    <source>
        <dbReference type="EMBL" id="EMB36026.1"/>
    </source>
</evidence>
<dbReference type="InterPro" id="IPR050644">
    <property type="entry name" value="PG_Glycine_Bridge_Synth"/>
</dbReference>
<name>A0A0E2E7I3_TREDN</name>
<dbReference type="RefSeq" id="WP_002682793.1">
    <property type="nucleotide sequence ID" value="NZ_CM001795.1"/>
</dbReference>
<dbReference type="AlphaFoldDB" id="A0A0E2E7I3"/>
<comment type="caution">
    <text evidence="1">The sequence shown here is derived from an EMBL/GenBank/DDBJ whole genome shotgun (WGS) entry which is preliminary data.</text>
</comment>
<dbReference type="InterPro" id="IPR016181">
    <property type="entry name" value="Acyl_CoA_acyltransferase"/>
</dbReference>
<dbReference type="Proteomes" id="UP000011705">
    <property type="component" value="Chromosome"/>
</dbReference>
<proteinExistence type="predicted"/>